<dbReference type="EMBL" id="VTWU01000001">
    <property type="protein sequence ID" value="KAA9339463.1"/>
    <property type="molecule type" value="Genomic_DNA"/>
</dbReference>
<comment type="caution">
    <text evidence="1">The sequence shown here is derived from an EMBL/GenBank/DDBJ whole genome shotgun (WGS) entry which is preliminary data.</text>
</comment>
<name>A0AA88FPF2_9BACT</name>
<protein>
    <submittedName>
        <fullName evidence="1">NTP transferase domain-containing protein</fullName>
    </submittedName>
</protein>
<dbReference type="RefSeq" id="WP_151077111.1">
    <property type="nucleotide sequence ID" value="NZ_VTWU01000001.1"/>
</dbReference>
<dbReference type="Gene3D" id="3.90.550.10">
    <property type="entry name" value="Spore Coat Polysaccharide Biosynthesis Protein SpsA, Chain A"/>
    <property type="match status" value="1"/>
</dbReference>
<reference evidence="1 2" key="1">
    <citation type="submission" date="2019-09" db="EMBL/GenBank/DDBJ databases">
        <title>Genome sequence of Hymenobacter sp. M3.</title>
        <authorList>
            <person name="Srinivasan S."/>
        </authorList>
    </citation>
    <scope>NUCLEOTIDE SEQUENCE [LARGE SCALE GENOMIC DNA]</scope>
    <source>
        <strain evidence="1 2">M3</strain>
    </source>
</reference>
<dbReference type="AlphaFoldDB" id="A0AA88FPF2"/>
<proteinExistence type="predicted"/>
<keyword evidence="2" id="KW-1185">Reference proteome</keyword>
<sequence>MDDSLTSPRRVGAVVQARLGSTRLPGKSLLPLPLGNGLSLLAHVVGRARACQGIDIVVVATTTLPQDDAIAAAAAALGAAVFRGAEDDVLARFHHAAEAFGLSAVVRLTADNPAIDPHYISAAVAKHHAHHADYTLTSGLPLGTNTEVISASALAAAFAQASQPAEREHVTLYLRRHPEAFRLLTMELKAAPAISQLRLTVDFPSDYALLHLLYTNLPPRFDLEQVQAFVTKYPWVLDVNRHNEQIRP</sequence>
<accession>A0AA88FPF2</accession>
<dbReference type="PANTHER" id="PTHR42866">
    <property type="entry name" value="3-DEOXY-MANNO-OCTULOSONATE CYTIDYLYLTRANSFERASE"/>
    <property type="match status" value="1"/>
</dbReference>
<dbReference type="SUPFAM" id="SSF53448">
    <property type="entry name" value="Nucleotide-diphospho-sugar transferases"/>
    <property type="match status" value="1"/>
</dbReference>
<dbReference type="InterPro" id="IPR029044">
    <property type="entry name" value="Nucleotide-diphossugar_trans"/>
</dbReference>
<dbReference type="Pfam" id="PF02348">
    <property type="entry name" value="CTP_transf_3"/>
    <property type="match status" value="1"/>
</dbReference>
<dbReference type="GO" id="GO:0016740">
    <property type="term" value="F:transferase activity"/>
    <property type="evidence" value="ECO:0007669"/>
    <property type="project" value="UniProtKB-KW"/>
</dbReference>
<dbReference type="PANTHER" id="PTHR42866:SF1">
    <property type="entry name" value="SPORE COAT POLYSACCHARIDE BIOSYNTHESIS PROTEIN SPSF"/>
    <property type="match status" value="1"/>
</dbReference>
<dbReference type="GO" id="GO:0005829">
    <property type="term" value="C:cytosol"/>
    <property type="evidence" value="ECO:0007669"/>
    <property type="project" value="TreeGrafter"/>
</dbReference>
<gene>
    <name evidence="1" type="ORF">F0P96_02250</name>
</gene>
<keyword evidence="1" id="KW-0808">Transferase</keyword>
<evidence type="ECO:0000313" key="2">
    <source>
        <dbReference type="Proteomes" id="UP000326380"/>
    </source>
</evidence>
<dbReference type="InterPro" id="IPR003329">
    <property type="entry name" value="Cytidylyl_trans"/>
</dbReference>
<organism evidence="1 2">
    <name type="scientific">Hymenobacter busanensis</name>
    <dbReference type="NCBI Taxonomy" id="2607656"/>
    <lineage>
        <taxon>Bacteria</taxon>
        <taxon>Pseudomonadati</taxon>
        <taxon>Bacteroidota</taxon>
        <taxon>Cytophagia</taxon>
        <taxon>Cytophagales</taxon>
        <taxon>Hymenobacteraceae</taxon>
        <taxon>Hymenobacter</taxon>
    </lineage>
</organism>
<dbReference type="Proteomes" id="UP000326380">
    <property type="component" value="Unassembled WGS sequence"/>
</dbReference>
<evidence type="ECO:0000313" key="1">
    <source>
        <dbReference type="EMBL" id="KAA9339463.1"/>
    </source>
</evidence>